<reference evidence="2 3" key="1">
    <citation type="submission" date="2021-08" db="EMBL/GenBank/DDBJ databases">
        <title>Draft Genome Sequence of Phanerochaete sordida strain YK-624.</title>
        <authorList>
            <person name="Mori T."/>
            <person name="Dohra H."/>
            <person name="Suzuki T."/>
            <person name="Kawagishi H."/>
            <person name="Hirai H."/>
        </authorList>
    </citation>
    <scope>NUCLEOTIDE SEQUENCE [LARGE SCALE GENOMIC DNA]</scope>
    <source>
        <strain evidence="2 3">YK-624</strain>
    </source>
</reference>
<keyword evidence="1" id="KW-0812">Transmembrane</keyword>
<accession>A0A9P3G6Z3</accession>
<dbReference type="Gene3D" id="2.60.120.260">
    <property type="entry name" value="Galactose-binding domain-like"/>
    <property type="match status" value="1"/>
</dbReference>
<gene>
    <name evidence="2" type="ORF">PsYK624_055390</name>
</gene>
<evidence type="ECO:0000313" key="2">
    <source>
        <dbReference type="EMBL" id="GJE89438.1"/>
    </source>
</evidence>
<dbReference type="AlphaFoldDB" id="A0A9P3G6Z3"/>
<evidence type="ECO:0000313" key="3">
    <source>
        <dbReference type="Proteomes" id="UP000703269"/>
    </source>
</evidence>
<dbReference type="EMBL" id="BPQB01000012">
    <property type="protein sequence ID" value="GJE89438.1"/>
    <property type="molecule type" value="Genomic_DNA"/>
</dbReference>
<comment type="caution">
    <text evidence="2">The sequence shown here is derived from an EMBL/GenBank/DDBJ whole genome shotgun (WGS) entry which is preliminary data.</text>
</comment>
<protein>
    <submittedName>
        <fullName evidence="2">Uncharacterized protein</fullName>
    </submittedName>
</protein>
<organism evidence="2 3">
    <name type="scientific">Phanerochaete sordida</name>
    <dbReference type="NCBI Taxonomy" id="48140"/>
    <lineage>
        <taxon>Eukaryota</taxon>
        <taxon>Fungi</taxon>
        <taxon>Dikarya</taxon>
        <taxon>Basidiomycota</taxon>
        <taxon>Agaricomycotina</taxon>
        <taxon>Agaricomycetes</taxon>
        <taxon>Polyporales</taxon>
        <taxon>Phanerochaetaceae</taxon>
        <taxon>Phanerochaete</taxon>
    </lineage>
</organism>
<feature type="transmembrane region" description="Helical" evidence="1">
    <location>
        <begin position="264"/>
        <end position="290"/>
    </location>
</feature>
<keyword evidence="1" id="KW-1133">Transmembrane helix</keyword>
<evidence type="ECO:0000256" key="1">
    <source>
        <dbReference type="SAM" id="Phobius"/>
    </source>
</evidence>
<name>A0A9P3G6Z3_9APHY</name>
<keyword evidence="3" id="KW-1185">Reference proteome</keyword>
<keyword evidence="1" id="KW-0472">Membrane</keyword>
<proteinExistence type="predicted"/>
<sequence length="376" mass="40542">MSATVCPDRWISVPLYGHYRSASYLTTCHHAIAMQHVYRPLRMGVAQATDVATNARPYISHVSVGYAMPTFNMDPGSGILIDNVNPLIIYGDGWFAVDGALTDYNRTINVCGFGGSSFTFNFTGVGIAAYSSAETNNSGLSMWWVDRSSAVTYNVPNSGPYESNLLVYQSPTLPYGPHVFDMECPVVQNANRSTWVFFDYLEYFSSEPSRAGVNVTITTTATTTATATATTTATATATTTATIAATLMETTDVVSGGTRSAVELAVVLPATLIPALVSILVLLGVVAYLLRRKRAEGIVSEELLQHGRLEIVPDGHSLPARAQADFAPRQELQPAPPHGIVELLASLIAPRRRVHVSPFMQHEAPFVAHKGRACNI</sequence>
<dbReference type="Proteomes" id="UP000703269">
    <property type="component" value="Unassembled WGS sequence"/>
</dbReference>